<protein>
    <submittedName>
        <fullName evidence="2">Uncharacterized protein</fullName>
    </submittedName>
</protein>
<gene>
    <name evidence="2" type="ORF">NBRC116585_06670</name>
</gene>
<comment type="caution">
    <text evidence="2">The sequence shown here is derived from an EMBL/GenBank/DDBJ whole genome shotgun (WGS) entry which is preliminary data.</text>
</comment>
<accession>A0ABP9ZWN4</accession>
<dbReference type="EMBL" id="BAABWH010000001">
    <property type="protein sequence ID" value="GAA6144550.1"/>
    <property type="molecule type" value="Genomic_DNA"/>
</dbReference>
<name>A0ABP9ZWN4_9GAMM</name>
<organism evidence="2 3">
    <name type="scientific">Thalassolituus maritimus</name>
    <dbReference type="NCBI Taxonomy" id="484498"/>
    <lineage>
        <taxon>Bacteria</taxon>
        <taxon>Pseudomonadati</taxon>
        <taxon>Pseudomonadota</taxon>
        <taxon>Gammaproteobacteria</taxon>
        <taxon>Oceanospirillales</taxon>
        <taxon>Oceanospirillaceae</taxon>
        <taxon>Thalassolituus</taxon>
    </lineage>
</organism>
<dbReference type="Pfam" id="PF13644">
    <property type="entry name" value="DKNYY"/>
    <property type="match status" value="1"/>
</dbReference>
<keyword evidence="1" id="KW-0812">Transmembrane</keyword>
<keyword evidence="1" id="KW-1133">Transmembrane helix</keyword>
<sequence>MLSYTGATYWGLSSHSFFLGVAALFLLLNAGFIYSIYNLVVRGINNEGYSVAGDTVYWNAKPLADAEAGSFSQIVEKLAFDKNRFYDAGRVLETTADPASFRLINDLYYRDDKQVFYVPYHEIKLVEGADATTFEVVEETSNGIKTDAQDAHFRYYSGEQVAPR</sequence>
<evidence type="ECO:0000256" key="1">
    <source>
        <dbReference type="SAM" id="Phobius"/>
    </source>
</evidence>
<keyword evidence="3" id="KW-1185">Reference proteome</keyword>
<dbReference type="Proteomes" id="UP001481413">
    <property type="component" value="Unassembled WGS sequence"/>
</dbReference>
<reference evidence="2 3" key="1">
    <citation type="submission" date="2024-04" db="EMBL/GenBank/DDBJ databases">
        <title>Draft genome sequence of Thalassolituus maritimus NBRC 116585.</title>
        <authorList>
            <person name="Miyakawa T."/>
            <person name="Kusuya Y."/>
            <person name="Miura T."/>
        </authorList>
    </citation>
    <scope>NUCLEOTIDE SEQUENCE [LARGE SCALE GENOMIC DNA]</scope>
    <source>
        <strain evidence="2 3">5NW40-0001</strain>
    </source>
</reference>
<evidence type="ECO:0000313" key="3">
    <source>
        <dbReference type="Proteomes" id="UP001481413"/>
    </source>
</evidence>
<feature type="transmembrane region" description="Helical" evidence="1">
    <location>
        <begin position="17"/>
        <end position="37"/>
    </location>
</feature>
<dbReference type="InterPro" id="IPR027375">
    <property type="entry name" value="DKNYY"/>
</dbReference>
<proteinExistence type="predicted"/>
<evidence type="ECO:0000313" key="2">
    <source>
        <dbReference type="EMBL" id="GAA6144550.1"/>
    </source>
</evidence>
<keyword evidence="1" id="KW-0472">Membrane</keyword>
<dbReference type="RefSeq" id="WP_353293475.1">
    <property type="nucleotide sequence ID" value="NZ_BAABWH010000001.1"/>
</dbReference>